<evidence type="ECO:0000256" key="5">
    <source>
        <dbReference type="ARBA" id="ARBA00023180"/>
    </source>
</evidence>
<dbReference type="SUPFAM" id="SSF56436">
    <property type="entry name" value="C-type lectin-like"/>
    <property type="match status" value="1"/>
</dbReference>
<feature type="signal peptide" evidence="8">
    <location>
        <begin position="1"/>
        <end position="21"/>
    </location>
</feature>
<dbReference type="Gene3D" id="3.10.100.10">
    <property type="entry name" value="Mannose-Binding Protein A, subunit A"/>
    <property type="match status" value="1"/>
</dbReference>
<dbReference type="InterPro" id="IPR002035">
    <property type="entry name" value="VWF_A"/>
</dbReference>
<feature type="domain" description="VWFA" evidence="10">
    <location>
        <begin position="328"/>
        <end position="501"/>
    </location>
</feature>
<dbReference type="InterPro" id="IPR001304">
    <property type="entry name" value="C-type_lectin-like"/>
</dbReference>
<keyword evidence="3 8" id="KW-0732">Signal</keyword>
<feature type="coiled-coil region" evidence="6">
    <location>
        <begin position="139"/>
        <end position="166"/>
    </location>
</feature>
<dbReference type="InterPro" id="IPR019019">
    <property type="entry name" value="H-type_lectin_domain"/>
</dbReference>
<keyword evidence="2" id="KW-0964">Secreted</keyword>
<dbReference type="InterPro" id="IPR037221">
    <property type="entry name" value="H-type_lectin_dom_sf"/>
</dbReference>
<dbReference type="CDD" id="cd00037">
    <property type="entry name" value="CLECT"/>
    <property type="match status" value="1"/>
</dbReference>
<evidence type="ECO:0000256" key="1">
    <source>
        <dbReference type="ARBA" id="ARBA00004613"/>
    </source>
</evidence>
<comment type="subcellular location">
    <subcellularLocation>
        <location evidence="1">Secreted</location>
    </subcellularLocation>
</comment>
<dbReference type="PROSITE" id="PS50234">
    <property type="entry name" value="VWFA"/>
    <property type="match status" value="1"/>
</dbReference>
<dbReference type="InterPro" id="IPR036465">
    <property type="entry name" value="vWFA_dom_sf"/>
</dbReference>
<keyword evidence="6" id="KW-0175">Coiled coil</keyword>
<dbReference type="CDD" id="cd01472">
    <property type="entry name" value="vWA_collagen"/>
    <property type="match status" value="1"/>
</dbReference>
<accession>A0ABD0KRR3</accession>
<keyword evidence="4" id="KW-0677">Repeat</keyword>
<comment type="caution">
    <text evidence="11">The sequence shown here is derived from an EMBL/GenBank/DDBJ whole genome shotgun (WGS) entry which is preliminary data.</text>
</comment>
<dbReference type="Gene3D" id="3.40.50.410">
    <property type="entry name" value="von Willebrand factor, type A domain"/>
    <property type="match status" value="1"/>
</dbReference>
<evidence type="ECO:0000313" key="12">
    <source>
        <dbReference type="Proteomes" id="UP001519460"/>
    </source>
</evidence>
<gene>
    <name evidence="11" type="ORF">BaRGS_00018827</name>
</gene>
<dbReference type="Pfam" id="PF09458">
    <property type="entry name" value="H_lectin"/>
    <property type="match status" value="1"/>
</dbReference>
<evidence type="ECO:0000256" key="7">
    <source>
        <dbReference type="SAM" id="MobiDB-lite"/>
    </source>
</evidence>
<keyword evidence="12" id="KW-1185">Reference proteome</keyword>
<dbReference type="InterPro" id="IPR016187">
    <property type="entry name" value="CTDL_fold"/>
</dbReference>
<feature type="chain" id="PRO_5044896703" evidence="8">
    <location>
        <begin position="22"/>
        <end position="612"/>
    </location>
</feature>
<dbReference type="PANTHER" id="PTHR24020">
    <property type="entry name" value="COLLAGEN ALPHA"/>
    <property type="match status" value="1"/>
</dbReference>
<evidence type="ECO:0000259" key="9">
    <source>
        <dbReference type="PROSITE" id="PS50041"/>
    </source>
</evidence>
<evidence type="ECO:0000256" key="2">
    <source>
        <dbReference type="ARBA" id="ARBA00022525"/>
    </source>
</evidence>
<name>A0ABD0KRR3_9CAEN</name>
<dbReference type="SMART" id="SM00327">
    <property type="entry name" value="VWA"/>
    <property type="match status" value="1"/>
</dbReference>
<evidence type="ECO:0000256" key="8">
    <source>
        <dbReference type="SAM" id="SignalP"/>
    </source>
</evidence>
<dbReference type="PROSITE" id="PS50041">
    <property type="entry name" value="C_TYPE_LECTIN_2"/>
    <property type="match status" value="1"/>
</dbReference>
<organism evidence="11 12">
    <name type="scientific">Batillaria attramentaria</name>
    <dbReference type="NCBI Taxonomy" id="370345"/>
    <lineage>
        <taxon>Eukaryota</taxon>
        <taxon>Metazoa</taxon>
        <taxon>Spiralia</taxon>
        <taxon>Lophotrochozoa</taxon>
        <taxon>Mollusca</taxon>
        <taxon>Gastropoda</taxon>
        <taxon>Caenogastropoda</taxon>
        <taxon>Sorbeoconcha</taxon>
        <taxon>Cerithioidea</taxon>
        <taxon>Batillariidae</taxon>
        <taxon>Batillaria</taxon>
    </lineage>
</organism>
<feature type="region of interest" description="Disordered" evidence="7">
    <location>
        <begin position="25"/>
        <end position="44"/>
    </location>
</feature>
<proteinExistence type="predicted"/>
<evidence type="ECO:0000313" key="11">
    <source>
        <dbReference type="EMBL" id="KAK7489962.1"/>
    </source>
</evidence>
<evidence type="ECO:0000259" key="10">
    <source>
        <dbReference type="PROSITE" id="PS50234"/>
    </source>
</evidence>
<evidence type="ECO:0000256" key="4">
    <source>
        <dbReference type="ARBA" id="ARBA00022737"/>
    </source>
</evidence>
<dbReference type="Gene3D" id="2.60.40.2080">
    <property type="match status" value="1"/>
</dbReference>
<dbReference type="InterPro" id="IPR050525">
    <property type="entry name" value="ECM_Assembly_Org"/>
</dbReference>
<dbReference type="PRINTS" id="PR00453">
    <property type="entry name" value="VWFADOMAIN"/>
</dbReference>
<dbReference type="PANTHER" id="PTHR24020:SF87">
    <property type="entry name" value="COLLAGEN ALPHA-1(VI) CHAIN-LIKE"/>
    <property type="match status" value="1"/>
</dbReference>
<dbReference type="SUPFAM" id="SSF53300">
    <property type="entry name" value="vWA-like"/>
    <property type="match status" value="1"/>
</dbReference>
<dbReference type="Pfam" id="PF00059">
    <property type="entry name" value="Lectin_C"/>
    <property type="match status" value="1"/>
</dbReference>
<dbReference type="EMBL" id="JACVVK020000132">
    <property type="protein sequence ID" value="KAK7489962.1"/>
    <property type="molecule type" value="Genomic_DNA"/>
</dbReference>
<dbReference type="GO" id="GO:0005576">
    <property type="term" value="C:extracellular region"/>
    <property type="evidence" value="ECO:0007669"/>
    <property type="project" value="UniProtKB-SubCell"/>
</dbReference>
<dbReference type="InterPro" id="IPR016186">
    <property type="entry name" value="C-type_lectin-like/link_sf"/>
</dbReference>
<keyword evidence="5" id="KW-0325">Glycoprotein</keyword>
<dbReference type="AlphaFoldDB" id="A0ABD0KRR3"/>
<reference evidence="11 12" key="1">
    <citation type="journal article" date="2023" name="Sci. Data">
        <title>Genome assembly of the Korean intertidal mud-creeper Batillaria attramentaria.</title>
        <authorList>
            <person name="Patra A.K."/>
            <person name="Ho P.T."/>
            <person name="Jun S."/>
            <person name="Lee S.J."/>
            <person name="Kim Y."/>
            <person name="Won Y.J."/>
        </authorList>
    </citation>
    <scope>NUCLEOTIDE SEQUENCE [LARGE SCALE GENOMIC DNA]</scope>
    <source>
        <strain evidence="11">Wonlab-2016</strain>
    </source>
</reference>
<feature type="non-terminal residue" evidence="11">
    <location>
        <position position="612"/>
    </location>
</feature>
<protein>
    <submittedName>
        <fullName evidence="11">Uncharacterized protein</fullName>
    </submittedName>
</protein>
<evidence type="ECO:0000256" key="6">
    <source>
        <dbReference type="SAM" id="Coils"/>
    </source>
</evidence>
<evidence type="ECO:0000256" key="3">
    <source>
        <dbReference type="ARBA" id="ARBA00022729"/>
    </source>
</evidence>
<dbReference type="FunFam" id="3.40.50.410:FF:000004">
    <property type="entry name" value="collagen alpha-6(VI) chain"/>
    <property type="match status" value="1"/>
</dbReference>
<feature type="domain" description="C-type lectin" evidence="9">
    <location>
        <begin position="511"/>
        <end position="578"/>
    </location>
</feature>
<sequence>MVRASLAPLLLLAVCVASVAGVEEEPDVPLGSSSDSSEGPTIEDVTNLVNRPSVCYRGKYPGLFSLKNRQQDALADLFQAQVKELQHRTDAAQAHIDGVIQQASDTSAALHDLQQQLNTETSTNHAQDSQINHLTGELNHCKQQILEDLESNMDELCEQVNTTEEKASTEQCLCAPVNWGNVTFKTLFDVTPDVSLSLTGFSGHLDGHSYDADCLAFNSTAVDVTTEGFSVELEDESGGDVTLKHLTYRFMACQNLNEELPVCPAGFPLEFGSSCYSVGEQALPFDEAKSFCEEQGGMLAEIGSSPENEFLKALALQNPVTGCASEIDLVFVLDESGSVGDENFEMVKTFVQDVISSLDIETNMIRVGVVTYSSSAAVDFFLNTHSTESAVNLAVSNIVYSGGGTDTAEALELLPSDVFTEANGDRPDVPNVAVIITDGNSGTDVTGPAQNARDAGIKLLAVGVGSGIDLSELNLIASDPDSENVFQVDDFNVLNDTLKNLWTTICSITGYWFGASDETTEGTFQRLSDGEDIDFTDWKLGQPNGGVNENCAEIRFAEDFDGQWNDRDCEENNLFFCEFTNRSLLNTQTIVQINTNDLSNNNSVCGVATMEE</sequence>
<dbReference type="SMART" id="SM00034">
    <property type="entry name" value="CLECT"/>
    <property type="match status" value="1"/>
</dbReference>
<dbReference type="Pfam" id="PF00092">
    <property type="entry name" value="VWA"/>
    <property type="match status" value="1"/>
</dbReference>
<dbReference type="Proteomes" id="UP001519460">
    <property type="component" value="Unassembled WGS sequence"/>
</dbReference>